<sequence length="112" mass="11028">MFRAGLVLLGLLSVADLLLPLLTDGEAPPMAVALVAAALGLASLVLVISAWRGARKAIVPLIILRGLSAAAAVPAFFEPGVPAPAIAAAAATIALTAVGATLTLRGRQAVAS</sequence>
<dbReference type="PATRIC" id="fig|68170.10.peg.7983"/>
<evidence type="ECO:0008006" key="4">
    <source>
        <dbReference type="Google" id="ProtNLM"/>
    </source>
</evidence>
<keyword evidence="1" id="KW-1133">Transmembrane helix</keyword>
<dbReference type="RefSeq" id="WP_045315178.1">
    <property type="nucleotide sequence ID" value="NZ_JYJG01000261.1"/>
</dbReference>
<comment type="caution">
    <text evidence="2">The sequence shown here is derived from an EMBL/GenBank/DDBJ whole genome shotgun (WGS) entry which is preliminary data.</text>
</comment>
<evidence type="ECO:0000313" key="3">
    <source>
        <dbReference type="Proteomes" id="UP000033393"/>
    </source>
</evidence>
<accession>A0A0F0GQ86</accession>
<keyword evidence="1" id="KW-0812">Transmembrane</keyword>
<evidence type="ECO:0000313" key="2">
    <source>
        <dbReference type="EMBL" id="KJK44117.1"/>
    </source>
</evidence>
<feature type="transmembrane region" description="Helical" evidence="1">
    <location>
        <begin position="58"/>
        <end position="77"/>
    </location>
</feature>
<protein>
    <recommendedName>
        <fullName evidence="4">Integral membrane protein</fullName>
    </recommendedName>
</protein>
<feature type="transmembrane region" description="Helical" evidence="1">
    <location>
        <begin position="83"/>
        <end position="104"/>
    </location>
</feature>
<reference evidence="2 3" key="1">
    <citation type="submission" date="2015-02" db="EMBL/GenBank/DDBJ databases">
        <authorList>
            <person name="Ju K.-S."/>
            <person name="Doroghazi J.R."/>
            <person name="Metcalf W."/>
        </authorList>
    </citation>
    <scope>NUCLEOTIDE SEQUENCE [LARGE SCALE GENOMIC DNA]</scope>
    <source>
        <strain evidence="2 3">NRRL B-16140</strain>
    </source>
</reference>
<dbReference type="EMBL" id="JYJG01000261">
    <property type="protein sequence ID" value="KJK44117.1"/>
    <property type="molecule type" value="Genomic_DNA"/>
</dbReference>
<organism evidence="2 3">
    <name type="scientific">Lentzea aerocolonigenes</name>
    <name type="common">Lechevalieria aerocolonigenes</name>
    <name type="synonym">Saccharothrix aerocolonigenes</name>
    <dbReference type="NCBI Taxonomy" id="68170"/>
    <lineage>
        <taxon>Bacteria</taxon>
        <taxon>Bacillati</taxon>
        <taxon>Actinomycetota</taxon>
        <taxon>Actinomycetes</taxon>
        <taxon>Pseudonocardiales</taxon>
        <taxon>Pseudonocardiaceae</taxon>
        <taxon>Lentzea</taxon>
    </lineage>
</organism>
<feature type="transmembrane region" description="Helical" evidence="1">
    <location>
        <begin position="30"/>
        <end position="51"/>
    </location>
</feature>
<evidence type="ECO:0000256" key="1">
    <source>
        <dbReference type="SAM" id="Phobius"/>
    </source>
</evidence>
<keyword evidence="3" id="KW-1185">Reference proteome</keyword>
<keyword evidence="1" id="KW-0472">Membrane</keyword>
<gene>
    <name evidence="2" type="ORF">UK23_30705</name>
</gene>
<dbReference type="AlphaFoldDB" id="A0A0F0GQ86"/>
<proteinExistence type="predicted"/>
<name>A0A0F0GQ86_LENAE</name>
<dbReference type="Proteomes" id="UP000033393">
    <property type="component" value="Unassembled WGS sequence"/>
</dbReference>